<feature type="domain" description="C2H2-type" evidence="13">
    <location>
        <begin position="565"/>
        <end position="592"/>
    </location>
</feature>
<dbReference type="SUPFAM" id="SSF109640">
    <property type="entry name" value="KRAB domain (Kruppel-associated box)"/>
    <property type="match status" value="2"/>
</dbReference>
<keyword evidence="16" id="KW-1185">Reference proteome</keyword>
<dbReference type="OrthoDB" id="8922241at2759"/>
<dbReference type="Gene3D" id="6.10.140.140">
    <property type="match status" value="2"/>
</dbReference>
<evidence type="ECO:0000256" key="2">
    <source>
        <dbReference type="ARBA" id="ARBA00006991"/>
    </source>
</evidence>
<evidence type="ECO:0000256" key="4">
    <source>
        <dbReference type="ARBA" id="ARBA00022737"/>
    </source>
</evidence>
<keyword evidence="8" id="KW-0238">DNA-binding</keyword>
<dbReference type="PROSITE" id="PS00028">
    <property type="entry name" value="ZINC_FINGER_C2H2_1"/>
    <property type="match status" value="8"/>
</dbReference>
<dbReference type="InterPro" id="IPR050589">
    <property type="entry name" value="Ikaros_C2H2-ZF"/>
</dbReference>
<feature type="domain" description="C2H2-type" evidence="13">
    <location>
        <begin position="649"/>
        <end position="676"/>
    </location>
</feature>
<dbReference type="FunFam" id="3.30.160.60:FF:000249">
    <property type="entry name" value="Zinc finger protein 154"/>
    <property type="match status" value="1"/>
</dbReference>
<dbReference type="FunFam" id="3.30.160.60:FF:000200">
    <property type="entry name" value="zinc finger protein 510 isoform X2"/>
    <property type="match status" value="1"/>
</dbReference>
<feature type="domain" description="C2H2-type" evidence="13">
    <location>
        <begin position="537"/>
        <end position="564"/>
    </location>
</feature>
<dbReference type="FunFam" id="3.30.160.60:FF:000295">
    <property type="entry name" value="zinc finger protein 19"/>
    <property type="match status" value="1"/>
</dbReference>
<dbReference type="GO" id="GO:0045892">
    <property type="term" value="P:negative regulation of DNA-templated transcription"/>
    <property type="evidence" value="ECO:0007669"/>
    <property type="project" value="UniProtKB-ARBA"/>
</dbReference>
<dbReference type="FunFam" id="3.30.160.60:FF:000380">
    <property type="entry name" value="zinc finger protein 2 isoform X2"/>
    <property type="match status" value="1"/>
</dbReference>
<dbReference type="CDD" id="cd07765">
    <property type="entry name" value="KRAB_A-box"/>
    <property type="match status" value="2"/>
</dbReference>
<evidence type="ECO:0000256" key="1">
    <source>
        <dbReference type="ARBA" id="ARBA00004123"/>
    </source>
</evidence>
<dbReference type="FunFam" id="3.30.160.60:FF:000098">
    <property type="entry name" value="Zinc finger protein 614"/>
    <property type="match status" value="1"/>
</dbReference>
<keyword evidence="9" id="KW-0804">Transcription</keyword>
<dbReference type="PROSITE" id="PS50805">
    <property type="entry name" value="KRAB"/>
    <property type="match status" value="2"/>
</dbReference>
<dbReference type="InterPro" id="IPR013087">
    <property type="entry name" value="Znf_C2H2_type"/>
</dbReference>
<feature type="region of interest" description="Disordered" evidence="12">
    <location>
        <begin position="54"/>
        <end position="76"/>
    </location>
</feature>
<evidence type="ECO:0000259" key="14">
    <source>
        <dbReference type="PROSITE" id="PS50805"/>
    </source>
</evidence>
<dbReference type="SMART" id="SM00355">
    <property type="entry name" value="ZnF_C2H2"/>
    <property type="match status" value="10"/>
</dbReference>
<evidence type="ECO:0000313" key="15">
    <source>
        <dbReference type="EMBL" id="KAF6412351.1"/>
    </source>
</evidence>
<accession>A0A7J8CNA9</accession>
<dbReference type="EMBL" id="JACASE010000014">
    <property type="protein sequence ID" value="KAF6412351.1"/>
    <property type="molecule type" value="Genomic_DNA"/>
</dbReference>
<sequence length="692" mass="78045">MFRFTGHVVFEDVAIHFSQEEWDLLDKAQRLLYCVMMENVALLSSVGCWHGAQGKEAPSDQGDSVEESQVRTPKPDLSTQKAQLCEMCSSLLKGILCLAEHNGTHPQQEMGMFVSLGEPEVTGPGKCCACCSVLCLPGPQSLVALKGPFQVKKWDINRTSGATSAPSRRIIPIPREKLLSNDFRIWPRGRWEKWTSPGVLADLLSVREDNSSCGPGWRLQERNRTWRGIGTSPGVPPDQVVPLSALMDPALGSVTFEDVAVYFSQEEWRLLDEAQRLLYRNVMLEVFALAVSLGTWHGTESPSEQNGFEEESQENTSQACPWKLCDLALESDLHLADNLRINPGQKLLEARGKFHQLQKQHYRENLSSRNTDKASWSKSCVAHTPEEPSTCSKAGRDSTSTLGLWCQGKTPKDSMGAEASHHGQYQCSDCGKAFCRKYRLAQHQRVHTGERPYECSECRKAFSYKHILVQHQRIHTGERPYNCSECGKAFSNKPTLVRHQRIHTGEKPYQCSECGKFFSQSSSLSEHQRLHSGSRPYKCSECGKFFTSNSNLVKHQRVHTGTRPYECSECGKFFNQSPSLIKHQRIHTGERPYECGECGKLFSQSSTLMKHQRVHMGARPYKCSVCGKVFSQSFGLTQHQRVHSEDRPQECRECREFSSQSSQLTQHQKVHVRNGPPEWGRCRNSFTHSSGS</sequence>
<feature type="domain" description="C2H2-type" evidence="13">
    <location>
        <begin position="481"/>
        <end position="508"/>
    </location>
</feature>
<keyword evidence="6" id="KW-0862">Zinc</keyword>
<dbReference type="InterPro" id="IPR001909">
    <property type="entry name" value="KRAB"/>
</dbReference>
<name>A0A7J8CNA9_ROUAE</name>
<reference evidence="15 16" key="1">
    <citation type="journal article" date="2020" name="Nature">
        <title>Six reference-quality genomes reveal evolution of bat adaptations.</title>
        <authorList>
            <person name="Jebb D."/>
            <person name="Huang Z."/>
            <person name="Pippel M."/>
            <person name="Hughes G.M."/>
            <person name="Lavrichenko K."/>
            <person name="Devanna P."/>
            <person name="Winkler S."/>
            <person name="Jermiin L.S."/>
            <person name="Skirmuntt E.C."/>
            <person name="Katzourakis A."/>
            <person name="Burkitt-Gray L."/>
            <person name="Ray D.A."/>
            <person name="Sullivan K.A.M."/>
            <person name="Roscito J.G."/>
            <person name="Kirilenko B.M."/>
            <person name="Davalos L.M."/>
            <person name="Corthals A.P."/>
            <person name="Power M.L."/>
            <person name="Jones G."/>
            <person name="Ransome R.D."/>
            <person name="Dechmann D.K.N."/>
            <person name="Locatelli A.G."/>
            <person name="Puechmaille S.J."/>
            <person name="Fedrigo O."/>
            <person name="Jarvis E.D."/>
            <person name="Hiller M."/>
            <person name="Vernes S.C."/>
            <person name="Myers E.W."/>
            <person name="Teeling E.C."/>
        </authorList>
    </citation>
    <scope>NUCLEOTIDE SEQUENCE [LARGE SCALE GENOMIC DNA]</scope>
    <source>
        <strain evidence="15">MRouAeg1</strain>
        <tissue evidence="15">Muscle</tissue>
    </source>
</reference>
<evidence type="ECO:0000256" key="11">
    <source>
        <dbReference type="PROSITE-ProRule" id="PRU00042"/>
    </source>
</evidence>
<gene>
    <name evidence="15" type="ORF">HJG63_020975</name>
</gene>
<feature type="domain" description="C2H2-type" evidence="13">
    <location>
        <begin position="593"/>
        <end position="620"/>
    </location>
</feature>
<feature type="domain" description="KRAB" evidence="14">
    <location>
        <begin position="8"/>
        <end position="100"/>
    </location>
</feature>
<evidence type="ECO:0000256" key="3">
    <source>
        <dbReference type="ARBA" id="ARBA00022723"/>
    </source>
</evidence>
<dbReference type="Proteomes" id="UP000593571">
    <property type="component" value="Unassembled WGS sequence"/>
</dbReference>
<organism evidence="15 16">
    <name type="scientific">Rousettus aegyptiacus</name>
    <name type="common">Egyptian fruit bat</name>
    <name type="synonym">Pteropus aegyptiacus</name>
    <dbReference type="NCBI Taxonomy" id="9407"/>
    <lineage>
        <taxon>Eukaryota</taxon>
        <taxon>Metazoa</taxon>
        <taxon>Chordata</taxon>
        <taxon>Craniata</taxon>
        <taxon>Vertebrata</taxon>
        <taxon>Euteleostomi</taxon>
        <taxon>Mammalia</taxon>
        <taxon>Eutheria</taxon>
        <taxon>Laurasiatheria</taxon>
        <taxon>Chiroptera</taxon>
        <taxon>Yinpterochiroptera</taxon>
        <taxon>Pteropodoidea</taxon>
        <taxon>Pteropodidae</taxon>
        <taxon>Rousettinae</taxon>
        <taxon>Rousettus</taxon>
    </lineage>
</organism>
<evidence type="ECO:0000256" key="5">
    <source>
        <dbReference type="ARBA" id="ARBA00022771"/>
    </source>
</evidence>
<evidence type="ECO:0000256" key="12">
    <source>
        <dbReference type="SAM" id="MobiDB-lite"/>
    </source>
</evidence>
<comment type="subcellular location">
    <subcellularLocation>
        <location evidence="1">Nucleus</location>
    </subcellularLocation>
</comment>
<evidence type="ECO:0000256" key="8">
    <source>
        <dbReference type="ARBA" id="ARBA00023125"/>
    </source>
</evidence>
<dbReference type="AlphaFoldDB" id="A0A7J8CNA9"/>
<evidence type="ECO:0000259" key="13">
    <source>
        <dbReference type="PROSITE" id="PS50157"/>
    </source>
</evidence>
<keyword evidence="10" id="KW-0539">Nucleus</keyword>
<proteinExistence type="inferred from homology"/>
<dbReference type="PANTHER" id="PTHR24404">
    <property type="entry name" value="ZINC FINGER PROTEIN"/>
    <property type="match status" value="1"/>
</dbReference>
<dbReference type="FunFam" id="3.30.160.60:FF:002343">
    <property type="entry name" value="Zinc finger protein 33A"/>
    <property type="match status" value="2"/>
</dbReference>
<dbReference type="GO" id="GO:0003700">
    <property type="term" value="F:DNA-binding transcription factor activity"/>
    <property type="evidence" value="ECO:0007669"/>
    <property type="project" value="TreeGrafter"/>
</dbReference>
<dbReference type="GO" id="GO:0000978">
    <property type="term" value="F:RNA polymerase II cis-regulatory region sequence-specific DNA binding"/>
    <property type="evidence" value="ECO:0007669"/>
    <property type="project" value="TreeGrafter"/>
</dbReference>
<feature type="domain" description="C2H2-type" evidence="13">
    <location>
        <begin position="621"/>
        <end position="648"/>
    </location>
</feature>
<comment type="caution">
    <text evidence="15">The sequence shown here is derived from an EMBL/GenBank/DDBJ whole genome shotgun (WGS) entry which is preliminary data.</text>
</comment>
<keyword evidence="3" id="KW-0479">Metal-binding</keyword>
<dbReference type="GO" id="GO:0005634">
    <property type="term" value="C:nucleus"/>
    <property type="evidence" value="ECO:0007669"/>
    <property type="project" value="UniProtKB-SubCell"/>
</dbReference>
<evidence type="ECO:0000256" key="9">
    <source>
        <dbReference type="ARBA" id="ARBA00023163"/>
    </source>
</evidence>
<evidence type="ECO:0000256" key="7">
    <source>
        <dbReference type="ARBA" id="ARBA00023015"/>
    </source>
</evidence>
<feature type="region of interest" description="Disordered" evidence="12">
    <location>
        <begin position="659"/>
        <end position="692"/>
    </location>
</feature>
<evidence type="ECO:0000313" key="16">
    <source>
        <dbReference type="Proteomes" id="UP000593571"/>
    </source>
</evidence>
<dbReference type="GO" id="GO:0006357">
    <property type="term" value="P:regulation of transcription by RNA polymerase II"/>
    <property type="evidence" value="ECO:0007669"/>
    <property type="project" value="TreeGrafter"/>
</dbReference>
<feature type="domain" description="C2H2-type" evidence="13">
    <location>
        <begin position="509"/>
        <end position="536"/>
    </location>
</feature>
<feature type="domain" description="C2H2-type" evidence="13">
    <location>
        <begin position="453"/>
        <end position="480"/>
    </location>
</feature>
<keyword evidence="5 11" id="KW-0863">Zinc-finger</keyword>
<dbReference type="SMART" id="SM00349">
    <property type="entry name" value="KRAB"/>
    <property type="match status" value="2"/>
</dbReference>
<dbReference type="Gene3D" id="3.30.160.60">
    <property type="entry name" value="Classic Zinc Finger"/>
    <property type="match status" value="9"/>
</dbReference>
<dbReference type="PROSITE" id="PS50157">
    <property type="entry name" value="ZINC_FINGER_C2H2_2"/>
    <property type="match status" value="9"/>
</dbReference>
<evidence type="ECO:0000256" key="6">
    <source>
        <dbReference type="ARBA" id="ARBA00022833"/>
    </source>
</evidence>
<feature type="domain" description="KRAB" evidence="14">
    <location>
        <begin position="254"/>
        <end position="327"/>
    </location>
</feature>
<feature type="domain" description="C2H2-type" evidence="13">
    <location>
        <begin position="425"/>
        <end position="452"/>
    </location>
</feature>
<dbReference type="FunFam" id="3.30.160.60:FF:000012">
    <property type="entry name" value="RB-associated KRAB zinc finger protein-like"/>
    <property type="match status" value="1"/>
</dbReference>
<dbReference type="InterPro" id="IPR036236">
    <property type="entry name" value="Znf_C2H2_sf"/>
</dbReference>
<comment type="similarity">
    <text evidence="2">Belongs to the krueppel C2H2-type zinc-finger protein family.</text>
</comment>
<dbReference type="InterPro" id="IPR036051">
    <property type="entry name" value="KRAB_dom_sf"/>
</dbReference>
<evidence type="ECO:0000256" key="10">
    <source>
        <dbReference type="ARBA" id="ARBA00023242"/>
    </source>
</evidence>
<dbReference type="PANTHER" id="PTHR24404:SF114">
    <property type="entry name" value="KLUMPFUSS, ISOFORM B-RELATED"/>
    <property type="match status" value="1"/>
</dbReference>
<keyword evidence="7" id="KW-0805">Transcription regulation</keyword>
<dbReference type="SUPFAM" id="SSF57667">
    <property type="entry name" value="beta-beta-alpha zinc fingers"/>
    <property type="match status" value="5"/>
</dbReference>
<protein>
    <submittedName>
        <fullName evidence="15">Zinc finger protein interacting with K protein 1</fullName>
    </submittedName>
</protein>
<keyword evidence="4" id="KW-0677">Repeat</keyword>
<dbReference type="Pfam" id="PF00096">
    <property type="entry name" value="zf-C2H2"/>
    <property type="match status" value="8"/>
</dbReference>
<dbReference type="Pfam" id="PF01352">
    <property type="entry name" value="KRAB"/>
    <property type="match status" value="2"/>
</dbReference>
<dbReference type="GO" id="GO:0008270">
    <property type="term" value="F:zinc ion binding"/>
    <property type="evidence" value="ECO:0007669"/>
    <property type="project" value="UniProtKB-KW"/>
</dbReference>